<proteinExistence type="inferred from homology"/>
<feature type="compositionally biased region" description="Polar residues" evidence="3">
    <location>
        <begin position="26"/>
        <end position="54"/>
    </location>
</feature>
<comment type="caution">
    <text evidence="4">The sequence shown here is derived from an EMBL/GenBank/DDBJ whole genome shotgun (WGS) entry which is preliminary data.</text>
</comment>
<feature type="region of interest" description="Disordered" evidence="3">
    <location>
        <begin position="1"/>
        <end position="117"/>
    </location>
</feature>
<dbReference type="Proteomes" id="UP001075354">
    <property type="component" value="Chromosome 16"/>
</dbReference>
<dbReference type="InterPro" id="IPR029302">
    <property type="entry name" value="IFT43"/>
</dbReference>
<sequence>MGDEDLDFPKTQKAPARKGRRAAPSIPTSSSFDANGSSDDLLDSPTSGPSSPAKNSGPVAPPRSRRTGGWADETLKSANRTPHLLSRRSKHNVQDPAELERFKSPERTKPDSDDDIPVIPDLDDLQEDELTSQIAKAPTVVINRVATYKELDSDLFKHAAFATLDDMNLRLLTKRLNLESDIKEPDSCWTWDLLFTDVASDLNNELEQIQNLNST</sequence>
<dbReference type="GO" id="GO:0005929">
    <property type="term" value="C:cilium"/>
    <property type="evidence" value="ECO:0007669"/>
    <property type="project" value="TreeGrafter"/>
</dbReference>
<reference evidence="4" key="1">
    <citation type="submission" date="2022-12" db="EMBL/GenBank/DDBJ databases">
        <title>Chromosome-level genome assembly of the bean flower thrips Megalurothrips usitatus.</title>
        <authorList>
            <person name="Ma L."/>
            <person name="Liu Q."/>
            <person name="Li H."/>
            <person name="Cai W."/>
        </authorList>
    </citation>
    <scope>NUCLEOTIDE SEQUENCE</scope>
    <source>
        <strain evidence="4">Cailab_2022a</strain>
    </source>
</reference>
<dbReference type="EMBL" id="JAPTSV010000016">
    <property type="protein sequence ID" value="KAJ1519299.1"/>
    <property type="molecule type" value="Genomic_DNA"/>
</dbReference>
<protein>
    <recommendedName>
        <fullName evidence="6">Intraflagellar transport protein 43 homolog</fullName>
    </recommendedName>
</protein>
<evidence type="ECO:0000256" key="2">
    <source>
        <dbReference type="ARBA" id="ARBA00022794"/>
    </source>
</evidence>
<evidence type="ECO:0000313" key="4">
    <source>
        <dbReference type="EMBL" id="KAJ1519299.1"/>
    </source>
</evidence>
<accession>A0AAV7X5L7</accession>
<evidence type="ECO:0000256" key="1">
    <source>
        <dbReference type="ARBA" id="ARBA00007563"/>
    </source>
</evidence>
<dbReference type="GO" id="GO:0030991">
    <property type="term" value="C:intraciliary transport particle A"/>
    <property type="evidence" value="ECO:0007669"/>
    <property type="project" value="InterPro"/>
</dbReference>
<organism evidence="4 5">
    <name type="scientific">Megalurothrips usitatus</name>
    <name type="common">bean blossom thrips</name>
    <dbReference type="NCBI Taxonomy" id="439358"/>
    <lineage>
        <taxon>Eukaryota</taxon>
        <taxon>Metazoa</taxon>
        <taxon>Ecdysozoa</taxon>
        <taxon>Arthropoda</taxon>
        <taxon>Hexapoda</taxon>
        <taxon>Insecta</taxon>
        <taxon>Pterygota</taxon>
        <taxon>Neoptera</taxon>
        <taxon>Paraneoptera</taxon>
        <taxon>Thysanoptera</taxon>
        <taxon>Terebrantia</taxon>
        <taxon>Thripoidea</taxon>
        <taxon>Thripidae</taxon>
        <taxon>Megalurothrips</taxon>
    </lineage>
</organism>
<gene>
    <name evidence="4" type="ORF">ONE63_004598</name>
</gene>
<dbReference type="Pfam" id="PF15305">
    <property type="entry name" value="IFT43"/>
    <property type="match status" value="1"/>
</dbReference>
<dbReference type="GO" id="GO:0035721">
    <property type="term" value="P:intraciliary retrograde transport"/>
    <property type="evidence" value="ECO:0007669"/>
    <property type="project" value="TreeGrafter"/>
</dbReference>
<evidence type="ECO:0000256" key="3">
    <source>
        <dbReference type="SAM" id="MobiDB-lite"/>
    </source>
</evidence>
<evidence type="ECO:0000313" key="5">
    <source>
        <dbReference type="Proteomes" id="UP001075354"/>
    </source>
</evidence>
<dbReference type="AlphaFoldDB" id="A0AAV7X5L7"/>
<keyword evidence="2" id="KW-0970">Cilium biogenesis/degradation</keyword>
<dbReference type="PANTHER" id="PTHR33724">
    <property type="entry name" value="INTRAFLAGELLAR TRANSPORT PROTEIN 43 HOMOLOG"/>
    <property type="match status" value="1"/>
</dbReference>
<name>A0AAV7X5L7_9NEOP</name>
<comment type="similarity">
    <text evidence="1">Belongs to the IFT43 family.</text>
</comment>
<evidence type="ECO:0008006" key="6">
    <source>
        <dbReference type="Google" id="ProtNLM"/>
    </source>
</evidence>
<feature type="compositionally biased region" description="Basic and acidic residues" evidence="3">
    <location>
        <begin position="98"/>
        <end position="111"/>
    </location>
</feature>
<keyword evidence="5" id="KW-1185">Reference proteome</keyword>
<dbReference type="PANTHER" id="PTHR33724:SF1">
    <property type="entry name" value="INTRAFLAGELLAR TRANSPORT PROTEIN 43 HOMOLOG"/>
    <property type="match status" value="1"/>
</dbReference>